<evidence type="ECO:0000256" key="3">
    <source>
        <dbReference type="SAM" id="MobiDB-lite"/>
    </source>
</evidence>
<accession>A0A183AVM9</accession>
<dbReference type="AlphaFoldDB" id="A0A183AVM9"/>
<feature type="region of interest" description="Disordered" evidence="3">
    <location>
        <begin position="107"/>
        <end position="127"/>
    </location>
</feature>
<dbReference type="Pfam" id="PF06487">
    <property type="entry name" value="SAP18"/>
    <property type="match status" value="1"/>
</dbReference>
<dbReference type="PANTHER" id="PTHR13082:SF0">
    <property type="entry name" value="HISTONE DEACETYLASE COMPLEX SUBUNIT SAP18"/>
    <property type="match status" value="1"/>
</dbReference>
<evidence type="ECO:0000256" key="1">
    <source>
        <dbReference type="ARBA" id="ARBA00009143"/>
    </source>
</evidence>
<evidence type="ECO:0000256" key="2">
    <source>
        <dbReference type="ARBA" id="ARBA00030511"/>
    </source>
</evidence>
<dbReference type="Gene3D" id="3.10.20.550">
    <property type="entry name" value="ASAP complex, SAP18 subunit"/>
    <property type="match status" value="1"/>
</dbReference>
<dbReference type="WBParaSite" id="ECPE_0001104801-mRNA-1">
    <property type="protein sequence ID" value="ECPE_0001104801-mRNA-1"/>
    <property type="gene ID" value="ECPE_0001104801"/>
</dbReference>
<name>A0A183AVM9_9TREM</name>
<dbReference type="PANTHER" id="PTHR13082">
    <property type="entry name" value="SAP18"/>
    <property type="match status" value="1"/>
</dbReference>
<sequence length="127" mass="13929">LVKQVNPESRRRGTIFDFALVSPDVRSPSYRMRELGAVCSGFPSDTDRIMLKDCQFVIGDMIDVAITPPASEASYPHPAEVGPVDSIRTVRRGSPLGALPYGRGMVRRTGEFGSRNTARYGRPFDGP</sequence>
<protein>
    <recommendedName>
        <fullName evidence="2">18 kDa Sin3-associated polypeptide</fullName>
    </recommendedName>
</protein>
<evidence type="ECO:0000313" key="4">
    <source>
        <dbReference type="WBParaSite" id="ECPE_0001104801-mRNA-1"/>
    </source>
</evidence>
<comment type="similarity">
    <text evidence="1">Belongs to the SAP18 family.</text>
</comment>
<organism evidence="4">
    <name type="scientific">Echinostoma caproni</name>
    <dbReference type="NCBI Taxonomy" id="27848"/>
    <lineage>
        <taxon>Eukaryota</taxon>
        <taxon>Metazoa</taxon>
        <taxon>Spiralia</taxon>
        <taxon>Lophotrochozoa</taxon>
        <taxon>Platyhelminthes</taxon>
        <taxon>Trematoda</taxon>
        <taxon>Digenea</taxon>
        <taxon>Plagiorchiida</taxon>
        <taxon>Echinostomata</taxon>
        <taxon>Echinostomatoidea</taxon>
        <taxon>Echinostomatidae</taxon>
        <taxon>Echinostoma</taxon>
    </lineage>
</organism>
<dbReference type="InterPro" id="IPR010516">
    <property type="entry name" value="SAP18"/>
</dbReference>
<reference evidence="4" key="1">
    <citation type="submission" date="2016-06" db="UniProtKB">
        <authorList>
            <consortium name="WormBaseParasite"/>
        </authorList>
    </citation>
    <scope>IDENTIFICATION</scope>
</reference>
<dbReference type="GO" id="GO:0003714">
    <property type="term" value="F:transcription corepressor activity"/>
    <property type="evidence" value="ECO:0007669"/>
    <property type="project" value="TreeGrafter"/>
</dbReference>
<dbReference type="InterPro" id="IPR042534">
    <property type="entry name" value="SAP18_sf"/>
</dbReference>
<proteinExistence type="inferred from homology"/>
<dbReference type="GO" id="GO:0005634">
    <property type="term" value="C:nucleus"/>
    <property type="evidence" value="ECO:0007669"/>
    <property type="project" value="TreeGrafter"/>
</dbReference>